<evidence type="ECO:0000313" key="1">
    <source>
        <dbReference type="EMBL" id="MEO3689948.1"/>
    </source>
</evidence>
<dbReference type="EMBL" id="JBDPZD010000001">
    <property type="protein sequence ID" value="MEO3689948.1"/>
    <property type="molecule type" value="Genomic_DNA"/>
</dbReference>
<keyword evidence="1" id="KW-0645">Protease</keyword>
<organism evidence="1 2">
    <name type="scientific">Roseateles paludis</name>
    <dbReference type="NCBI Taxonomy" id="3145238"/>
    <lineage>
        <taxon>Bacteria</taxon>
        <taxon>Pseudomonadati</taxon>
        <taxon>Pseudomonadota</taxon>
        <taxon>Betaproteobacteria</taxon>
        <taxon>Burkholderiales</taxon>
        <taxon>Sphaerotilaceae</taxon>
        <taxon>Roseateles</taxon>
    </lineage>
</organism>
<gene>
    <name evidence="1" type="ORF">ABDJ85_00605</name>
</gene>
<keyword evidence="1" id="KW-0647">Proteasome</keyword>
<dbReference type="GO" id="GO:0006508">
    <property type="term" value="P:proteolysis"/>
    <property type="evidence" value="ECO:0007669"/>
    <property type="project" value="UniProtKB-KW"/>
</dbReference>
<dbReference type="InterPro" id="IPR001353">
    <property type="entry name" value="Proteasome_sua/b"/>
</dbReference>
<evidence type="ECO:0000313" key="2">
    <source>
        <dbReference type="Proteomes" id="UP001495147"/>
    </source>
</evidence>
<dbReference type="SUPFAM" id="SSF56235">
    <property type="entry name" value="N-terminal nucleophile aminohydrolases (Ntn hydrolases)"/>
    <property type="match status" value="1"/>
</dbReference>
<dbReference type="Proteomes" id="UP001495147">
    <property type="component" value="Unassembled WGS sequence"/>
</dbReference>
<dbReference type="PIRSF" id="PIRSF009120">
    <property type="entry name" value="UCP009120_prtse"/>
    <property type="match status" value="1"/>
</dbReference>
<dbReference type="InterPro" id="IPR029055">
    <property type="entry name" value="Ntn_hydrolases_N"/>
</dbReference>
<protein>
    <submittedName>
        <fullName evidence="1">Proteasome-type protease</fullName>
    </submittedName>
</protein>
<name>A0ABV0FVI9_9BURK</name>
<dbReference type="GO" id="GO:0008233">
    <property type="term" value="F:peptidase activity"/>
    <property type="evidence" value="ECO:0007669"/>
    <property type="project" value="UniProtKB-KW"/>
</dbReference>
<dbReference type="Gene3D" id="3.60.20.10">
    <property type="entry name" value="Glutamine Phosphoribosylpyrophosphate, subunit 1, domain 1"/>
    <property type="match status" value="1"/>
</dbReference>
<dbReference type="Pfam" id="PF00227">
    <property type="entry name" value="Proteasome"/>
    <property type="match status" value="1"/>
</dbReference>
<accession>A0ABV0FVI9</accession>
<sequence length="247" mass="27534">MTYCVAMRLKAGLLFASDTRTNAGVDHIASFGKMHQFQIPHQREIVLLNAGNLATTQSVLSLLRQRLQGEGEHLLNVPSLYDAAVLVGRTLKEVVARDSAGGGLNQGVDFGANFLLGGQIKGEGPRLFHIYPQGNFIEATEDTPYFQIGESKYGKPIIDRVIKYETTLLPEAAKCTLVSFDSTIRSNLSVGLPIDIVMLRANQFEQAMQPPHRIGREDPYFSRLREGWSEGLRKVFEDLPDEPWFEN</sequence>
<dbReference type="CDD" id="cd03765">
    <property type="entry name" value="proteasome_beta_bacterial"/>
    <property type="match status" value="1"/>
</dbReference>
<keyword evidence="1" id="KW-0378">Hydrolase</keyword>
<comment type="caution">
    <text evidence="1">The sequence shown here is derived from an EMBL/GenBank/DDBJ whole genome shotgun (WGS) entry which is preliminary data.</text>
</comment>
<dbReference type="GO" id="GO:0000502">
    <property type="term" value="C:proteasome complex"/>
    <property type="evidence" value="ECO:0007669"/>
    <property type="project" value="UniProtKB-KW"/>
</dbReference>
<proteinExistence type="predicted"/>
<keyword evidence="2" id="KW-1185">Reference proteome</keyword>
<dbReference type="InterPro" id="IPR016545">
    <property type="entry name" value="UCP009120_prtse"/>
</dbReference>
<reference evidence="1 2" key="1">
    <citation type="submission" date="2024-05" db="EMBL/GenBank/DDBJ databases">
        <title>Roseateles sp. DJS-2-20 16S ribosomal RNA gene Genome sequencing and assembly.</title>
        <authorList>
            <person name="Woo H."/>
        </authorList>
    </citation>
    <scope>NUCLEOTIDE SEQUENCE [LARGE SCALE GENOMIC DNA]</scope>
    <source>
        <strain evidence="1 2">DJS-2-20</strain>
    </source>
</reference>